<dbReference type="EMBL" id="WOCD01000001">
    <property type="protein sequence ID" value="MUH71373.1"/>
    <property type="molecule type" value="Genomic_DNA"/>
</dbReference>
<reference evidence="2 3" key="1">
    <citation type="submission" date="2019-11" db="EMBL/GenBank/DDBJ databases">
        <title>P. haliotis isolates from Z. marina roots.</title>
        <authorList>
            <person name="Cohen M."/>
            <person name="Jospin G."/>
            <person name="Eisen J.A."/>
            <person name="Coil D.A."/>
        </authorList>
    </citation>
    <scope>NUCLEOTIDE SEQUENCE [LARGE SCALE GENOMIC DNA]</scope>
    <source>
        <strain evidence="2 3">UCD-MCMsp1aY</strain>
    </source>
</reference>
<organism evidence="2 3">
    <name type="scientific">Psychrosphaera haliotis</name>
    <dbReference type="NCBI Taxonomy" id="555083"/>
    <lineage>
        <taxon>Bacteria</taxon>
        <taxon>Pseudomonadati</taxon>
        <taxon>Pseudomonadota</taxon>
        <taxon>Gammaproteobacteria</taxon>
        <taxon>Alteromonadales</taxon>
        <taxon>Pseudoalteromonadaceae</taxon>
        <taxon>Psychrosphaera</taxon>
    </lineage>
</organism>
<comment type="caution">
    <text evidence="2">The sequence shown here is derived from an EMBL/GenBank/DDBJ whole genome shotgun (WGS) entry which is preliminary data.</text>
</comment>
<dbReference type="RefSeq" id="WP_155694040.1">
    <property type="nucleotide sequence ID" value="NZ_WOCD01000001.1"/>
</dbReference>
<sequence length="649" mass="71377">MSIIPKVPSFLILSLFLAGCSSESETLPVEKEEVQIEEEKEVEEEAEYVGPELTSFAGKSVLIAAESNGVFYLKAKEHNGILALNAASGQFNLPLDYEFVAYNTQLQINDVAQIALAYTRADPEQGVSKSTVTSLSLETGEVIKTKSFGKSIVDVFLTDSFVSIAGENDIEFFDPNLESAFTVSLDEFDVEFAPEILGWDKVNKQLRYSLVEFDNETATSISININDDFSDANLSAQSGEGNNGDSFLLLPSYSVSISKTSGEVKGSLSSESIYKIESTIAEVKSVSYHPEFGLVTLHNNDNNNNNNNNNAKDFFNIHTVNISDFKAVDVTTSDNRVYYGNILGVSSSESGAWSIALNDTGLNVLDITEASLADNDEDGIPNWWEDFYSLDSNDASDADTDLDNDGLSQAQEFVFLSNPNSADSDNDGLSDTDEHDLYQSSPFKTDSDSDNLSDIDEATTHKTSLISSDSDTDQFTDFEEVSVFNTDPNNAESVPAMSLVYSQNFDSEELDGQWPAYDPDDGVYSGHSIYRECGAWNFEEVAAANEGEPANGSINSFIRKDWCSEITFTRELGYGFLTLEARVVTESSDMLNVYIDGEKVLSIGNTEAKEFKIRTKAGQQQITFKLDSEEGDIEAWILNFELEQFESSD</sequence>
<protein>
    <submittedName>
        <fullName evidence="2">Uncharacterized protein</fullName>
    </submittedName>
</protein>
<feature type="compositionally biased region" description="Acidic residues" evidence="1">
    <location>
        <begin position="424"/>
        <end position="434"/>
    </location>
</feature>
<accession>A0A6N8F515</accession>
<evidence type="ECO:0000313" key="3">
    <source>
        <dbReference type="Proteomes" id="UP000439994"/>
    </source>
</evidence>
<dbReference type="AlphaFoldDB" id="A0A6N8F515"/>
<dbReference type="OrthoDB" id="5378341at2"/>
<keyword evidence="3" id="KW-1185">Reference proteome</keyword>
<dbReference type="Proteomes" id="UP000439994">
    <property type="component" value="Unassembled WGS sequence"/>
</dbReference>
<feature type="region of interest" description="Disordered" evidence="1">
    <location>
        <begin position="417"/>
        <end position="455"/>
    </location>
</feature>
<evidence type="ECO:0000313" key="2">
    <source>
        <dbReference type="EMBL" id="MUH71373.1"/>
    </source>
</evidence>
<evidence type="ECO:0000256" key="1">
    <source>
        <dbReference type="SAM" id="MobiDB-lite"/>
    </source>
</evidence>
<name>A0A6N8F515_9GAMM</name>
<dbReference type="PROSITE" id="PS51257">
    <property type="entry name" value="PROKAR_LIPOPROTEIN"/>
    <property type="match status" value="1"/>
</dbReference>
<gene>
    <name evidence="2" type="ORF">GNP35_01980</name>
</gene>
<proteinExistence type="predicted"/>